<gene>
    <name evidence="6 9" type="primary">rpoE</name>
    <name evidence="9" type="ORF">FHP05_04275</name>
</gene>
<dbReference type="GO" id="GO:0006351">
    <property type="term" value="P:DNA-templated transcription"/>
    <property type="evidence" value="ECO:0007669"/>
    <property type="project" value="InterPro"/>
</dbReference>
<feature type="domain" description="HTH HARE-type" evidence="8">
    <location>
        <begin position="14"/>
        <end position="81"/>
    </location>
</feature>
<dbReference type="GO" id="GO:0003899">
    <property type="term" value="F:DNA-directed RNA polymerase activity"/>
    <property type="evidence" value="ECO:0007669"/>
    <property type="project" value="UniProtKB-UniRule"/>
</dbReference>
<evidence type="ECO:0000256" key="5">
    <source>
        <dbReference type="ARBA" id="ARBA00023163"/>
    </source>
</evidence>
<keyword evidence="10" id="KW-1185">Reference proteome</keyword>
<evidence type="ECO:0000256" key="6">
    <source>
        <dbReference type="HAMAP-Rule" id="MF_00357"/>
    </source>
</evidence>
<keyword evidence="2 6" id="KW-0240">DNA-directed RNA polymerase</keyword>
<dbReference type="OrthoDB" id="401223at2"/>
<dbReference type="NCBIfam" id="TIGR04567">
    <property type="entry name" value="RNAP_delt_lowGC"/>
    <property type="match status" value="1"/>
</dbReference>
<comment type="caution">
    <text evidence="9">The sequence shown here is derived from an EMBL/GenBank/DDBJ whole genome shotgun (WGS) entry which is preliminary data.</text>
</comment>
<proteinExistence type="inferred from homology"/>
<evidence type="ECO:0000313" key="9">
    <source>
        <dbReference type="EMBL" id="TXL66609.1"/>
    </source>
</evidence>
<dbReference type="RefSeq" id="WP_147666009.1">
    <property type="nucleotide sequence ID" value="NZ_VDUW01000002.1"/>
</dbReference>
<protein>
    <recommendedName>
        <fullName evidence="6">Probable DNA-directed RNA polymerase subunit delta</fullName>
    </recommendedName>
    <alternativeName>
        <fullName evidence="6">RNAP delta factor</fullName>
    </alternativeName>
</protein>
<dbReference type="Gene3D" id="1.10.10.1250">
    <property type="entry name" value="RNA polymerase, subunit delta, N-terminal domain"/>
    <property type="match status" value="1"/>
</dbReference>
<name>A0A5C8NZ86_9BACI</name>
<evidence type="ECO:0000259" key="8">
    <source>
        <dbReference type="PROSITE" id="PS51913"/>
    </source>
</evidence>
<sequence length="172" mass="20505">MSLKSVSKDKLQFLSMIELANLLLMDEKKELELKEIFKKISEIKGFTKEQELDKLAQFYTDLNTDGRFMTLGSNVWTLKRWYPIDEIDDEVKVRHKKKSKQDDDDEEFPDILDDEDDLEKDDEEENEYDEADDADEEFKDIDADIDEKVDDELLDDEEFDDESFEEDDDEEF</sequence>
<dbReference type="HAMAP" id="MF_00357">
    <property type="entry name" value="RNApol_bact_RpoE"/>
    <property type="match status" value="1"/>
</dbReference>
<comment type="subunit">
    <text evidence="6">RNAP is composed of a core of 2 alpha, a beta and a beta' subunits. The core is associated with a delta subunit and one of several sigma factors.</text>
</comment>
<evidence type="ECO:0000256" key="7">
    <source>
        <dbReference type="SAM" id="MobiDB-lite"/>
    </source>
</evidence>
<evidence type="ECO:0000256" key="4">
    <source>
        <dbReference type="ARBA" id="ARBA00022695"/>
    </source>
</evidence>
<evidence type="ECO:0000256" key="3">
    <source>
        <dbReference type="ARBA" id="ARBA00022679"/>
    </source>
</evidence>
<comment type="function">
    <text evidence="6">Participates in both the initiation and recycling phases of transcription. In the presence of the delta subunit, RNAP displays an increased specificity of transcription, a decreased affinity for nucleic acids, and an increased efficiency of RNA synthesis because of enhanced recycling.</text>
</comment>
<dbReference type="EMBL" id="VDUW01000002">
    <property type="protein sequence ID" value="TXL66609.1"/>
    <property type="molecule type" value="Genomic_DNA"/>
</dbReference>
<dbReference type="AlphaFoldDB" id="A0A5C8NZ86"/>
<evidence type="ECO:0000256" key="1">
    <source>
        <dbReference type="ARBA" id="ARBA00009828"/>
    </source>
</evidence>
<dbReference type="GO" id="GO:0000428">
    <property type="term" value="C:DNA-directed RNA polymerase complex"/>
    <property type="evidence" value="ECO:0007669"/>
    <property type="project" value="UniProtKB-KW"/>
</dbReference>
<feature type="compositionally biased region" description="Acidic residues" evidence="7">
    <location>
        <begin position="102"/>
        <end position="172"/>
    </location>
</feature>
<organism evidence="9 10">
    <name type="scientific">Cerasibacillus terrae</name>
    <dbReference type="NCBI Taxonomy" id="2498845"/>
    <lineage>
        <taxon>Bacteria</taxon>
        <taxon>Bacillati</taxon>
        <taxon>Bacillota</taxon>
        <taxon>Bacilli</taxon>
        <taxon>Bacillales</taxon>
        <taxon>Bacillaceae</taxon>
        <taxon>Cerasibacillus</taxon>
    </lineage>
</organism>
<reference evidence="9 10" key="1">
    <citation type="submission" date="2019-06" db="EMBL/GenBank/DDBJ databases">
        <title>Cerasibacillus sp. nov., isolated from maize field.</title>
        <authorList>
            <person name="Lin S.-Y."/>
            <person name="Tsai C.-F."/>
            <person name="Young C.-C."/>
        </authorList>
    </citation>
    <scope>NUCLEOTIDE SEQUENCE [LARGE SCALE GENOMIC DNA]</scope>
    <source>
        <strain evidence="9 10">CC-CFT480</strain>
    </source>
</reference>
<accession>A0A5C8NZ86</accession>
<keyword evidence="4 6" id="KW-0548">Nucleotidyltransferase</keyword>
<comment type="similarity">
    <text evidence="1 6">Belongs to the RpoE family.</text>
</comment>
<evidence type="ECO:0000313" key="10">
    <source>
        <dbReference type="Proteomes" id="UP000321574"/>
    </source>
</evidence>
<feature type="region of interest" description="Disordered" evidence="7">
    <location>
        <begin position="93"/>
        <end position="172"/>
    </location>
</feature>
<evidence type="ECO:0000256" key="2">
    <source>
        <dbReference type="ARBA" id="ARBA00022478"/>
    </source>
</evidence>
<dbReference type="GO" id="GO:0006355">
    <property type="term" value="P:regulation of DNA-templated transcription"/>
    <property type="evidence" value="ECO:0007669"/>
    <property type="project" value="UniProtKB-UniRule"/>
</dbReference>
<dbReference type="InterPro" id="IPR007759">
    <property type="entry name" value="Asxl_HARE-HTH"/>
</dbReference>
<keyword evidence="5 6" id="KW-0804">Transcription</keyword>
<dbReference type="InterPro" id="IPR038087">
    <property type="entry name" value="RNAP_delta_N_dom_sf"/>
</dbReference>
<dbReference type="PROSITE" id="PS51913">
    <property type="entry name" value="HTH_HARE"/>
    <property type="match status" value="1"/>
</dbReference>
<dbReference type="Pfam" id="PF05066">
    <property type="entry name" value="HARE-HTH"/>
    <property type="match status" value="1"/>
</dbReference>
<dbReference type="InterPro" id="IPR029757">
    <property type="entry name" value="RpoE"/>
</dbReference>
<dbReference type="Proteomes" id="UP000321574">
    <property type="component" value="Unassembled WGS sequence"/>
</dbReference>
<keyword evidence="3 6" id="KW-0808">Transferase</keyword>